<dbReference type="Gramene" id="rna-gnl|WGS:NBSK|LSAT_7X93900_mrna">
    <property type="protein sequence ID" value="cds-PLY92616.1"/>
    <property type="gene ID" value="gene-LSAT_7X93900"/>
</dbReference>
<feature type="region of interest" description="Disordered" evidence="1">
    <location>
        <begin position="34"/>
        <end position="59"/>
    </location>
</feature>
<evidence type="ECO:0008006" key="5">
    <source>
        <dbReference type="Google" id="ProtNLM"/>
    </source>
</evidence>
<evidence type="ECO:0000313" key="4">
    <source>
        <dbReference type="Proteomes" id="UP000235145"/>
    </source>
</evidence>
<dbReference type="Proteomes" id="UP000235145">
    <property type="component" value="Unassembled WGS sequence"/>
</dbReference>
<dbReference type="AlphaFoldDB" id="A0A9R1V422"/>
<dbReference type="Pfam" id="PF07172">
    <property type="entry name" value="GRP"/>
    <property type="match status" value="1"/>
</dbReference>
<proteinExistence type="predicted"/>
<feature type="chain" id="PRO_5040426913" description="Glycine-rich protein" evidence="2">
    <location>
        <begin position="27"/>
        <end position="102"/>
    </location>
</feature>
<accession>A0A9R1V422</accession>
<keyword evidence="4" id="KW-1185">Reference proteome</keyword>
<gene>
    <name evidence="3" type="ORF">LSAT_V11C700379740</name>
</gene>
<feature type="signal peptide" evidence="2">
    <location>
        <begin position="1"/>
        <end position="26"/>
    </location>
</feature>
<evidence type="ECO:0000256" key="1">
    <source>
        <dbReference type="SAM" id="MobiDB-lite"/>
    </source>
</evidence>
<dbReference type="EMBL" id="NBSK02000007">
    <property type="protein sequence ID" value="KAJ0198147.1"/>
    <property type="molecule type" value="Genomic_DNA"/>
</dbReference>
<name>A0A9R1V422_LACSA</name>
<protein>
    <recommendedName>
        <fullName evidence="5">Glycine-rich protein</fullName>
    </recommendedName>
</protein>
<evidence type="ECO:0000313" key="3">
    <source>
        <dbReference type="EMBL" id="KAJ0198147.1"/>
    </source>
</evidence>
<dbReference type="OrthoDB" id="10432623at2759"/>
<dbReference type="PANTHER" id="PTHR37389:SF41">
    <property type="entry name" value="GLYCINE-RICH PROTEIN 3 SHORT ISOFORM-LIKE"/>
    <property type="match status" value="1"/>
</dbReference>
<reference evidence="3 4" key="1">
    <citation type="journal article" date="2017" name="Nat. Commun.">
        <title>Genome assembly with in vitro proximity ligation data and whole-genome triplication in lettuce.</title>
        <authorList>
            <person name="Reyes-Chin-Wo S."/>
            <person name="Wang Z."/>
            <person name="Yang X."/>
            <person name="Kozik A."/>
            <person name="Arikit S."/>
            <person name="Song C."/>
            <person name="Xia L."/>
            <person name="Froenicke L."/>
            <person name="Lavelle D.O."/>
            <person name="Truco M.J."/>
            <person name="Xia R."/>
            <person name="Zhu S."/>
            <person name="Xu C."/>
            <person name="Xu H."/>
            <person name="Xu X."/>
            <person name="Cox K."/>
            <person name="Korf I."/>
            <person name="Meyers B.C."/>
            <person name="Michelmore R.W."/>
        </authorList>
    </citation>
    <scope>NUCLEOTIDE SEQUENCE [LARGE SCALE GENOMIC DNA]</scope>
    <source>
        <strain evidence="4">cv. Salinas</strain>
        <tissue evidence="3">Seedlings</tissue>
    </source>
</reference>
<dbReference type="InterPro" id="IPR010800">
    <property type="entry name" value="GRP"/>
</dbReference>
<organism evidence="3 4">
    <name type="scientific">Lactuca sativa</name>
    <name type="common">Garden lettuce</name>
    <dbReference type="NCBI Taxonomy" id="4236"/>
    <lineage>
        <taxon>Eukaryota</taxon>
        <taxon>Viridiplantae</taxon>
        <taxon>Streptophyta</taxon>
        <taxon>Embryophyta</taxon>
        <taxon>Tracheophyta</taxon>
        <taxon>Spermatophyta</taxon>
        <taxon>Magnoliopsida</taxon>
        <taxon>eudicotyledons</taxon>
        <taxon>Gunneridae</taxon>
        <taxon>Pentapetalae</taxon>
        <taxon>asterids</taxon>
        <taxon>campanulids</taxon>
        <taxon>Asterales</taxon>
        <taxon>Asteraceae</taxon>
        <taxon>Cichorioideae</taxon>
        <taxon>Cichorieae</taxon>
        <taxon>Lactucinae</taxon>
        <taxon>Lactuca</taxon>
    </lineage>
</organism>
<comment type="caution">
    <text evidence="3">The sequence shown here is derived from an EMBL/GenBank/DDBJ whole genome shotgun (WGS) entry which is preliminary data.</text>
</comment>
<keyword evidence="2" id="KW-0732">Signal</keyword>
<sequence>MAPRAFLLLTLAFAVVLLITSKMAAATELAENTDSEYKAGGHGEHSISRGIPGHDKGGKDKYNVGHKGCMYGCCTGKSHRAIGGCKCCKTFAEATAYKQTQN</sequence>
<feature type="compositionally biased region" description="Basic and acidic residues" evidence="1">
    <location>
        <begin position="35"/>
        <end position="59"/>
    </location>
</feature>
<evidence type="ECO:0000256" key="2">
    <source>
        <dbReference type="SAM" id="SignalP"/>
    </source>
</evidence>
<dbReference type="PANTHER" id="PTHR37389">
    <property type="entry name" value="NODULIN-24"/>
    <property type="match status" value="1"/>
</dbReference>